<evidence type="ECO:0000313" key="11">
    <source>
        <dbReference type="Proteomes" id="UP000831113"/>
    </source>
</evidence>
<evidence type="ECO:0000313" key="10">
    <source>
        <dbReference type="EMBL" id="UOG77442.1"/>
    </source>
</evidence>
<dbReference type="Gene3D" id="1.20.1250.20">
    <property type="entry name" value="MFS general substrate transporter like domains"/>
    <property type="match status" value="2"/>
</dbReference>
<feature type="transmembrane region" description="Helical" evidence="8">
    <location>
        <begin position="376"/>
        <end position="393"/>
    </location>
</feature>
<name>A0ABY4D5W3_9BACT</name>
<evidence type="ECO:0000256" key="7">
    <source>
        <dbReference type="ARBA" id="ARBA00023136"/>
    </source>
</evidence>
<geneLocation type="plasmid" evidence="10 11">
    <name>unnamed2</name>
</geneLocation>
<feature type="transmembrane region" description="Helical" evidence="8">
    <location>
        <begin position="150"/>
        <end position="173"/>
    </location>
</feature>
<feature type="transmembrane region" description="Helical" evidence="8">
    <location>
        <begin position="114"/>
        <end position="138"/>
    </location>
</feature>
<evidence type="ECO:0000256" key="5">
    <source>
        <dbReference type="ARBA" id="ARBA00022692"/>
    </source>
</evidence>
<keyword evidence="7 8" id="KW-0472">Membrane</keyword>
<evidence type="ECO:0000256" key="2">
    <source>
        <dbReference type="ARBA" id="ARBA00004429"/>
    </source>
</evidence>
<dbReference type="PANTHER" id="PTHR43702">
    <property type="entry name" value="L-FUCOSE-PROTON SYMPORTER"/>
    <property type="match status" value="1"/>
</dbReference>
<organism evidence="10 11">
    <name type="scientific">Hymenobacter tibetensis</name>
    <dbReference type="NCBI Taxonomy" id="497967"/>
    <lineage>
        <taxon>Bacteria</taxon>
        <taxon>Pseudomonadati</taxon>
        <taxon>Bacteroidota</taxon>
        <taxon>Cytophagia</taxon>
        <taxon>Cytophagales</taxon>
        <taxon>Hymenobacteraceae</taxon>
        <taxon>Hymenobacter</taxon>
    </lineage>
</organism>
<proteinExistence type="inferred from homology"/>
<dbReference type="NCBIfam" id="TIGR01272">
    <property type="entry name" value="gluP"/>
    <property type="match status" value="1"/>
</dbReference>
<dbReference type="Pfam" id="PF07690">
    <property type="entry name" value="MFS_1"/>
    <property type="match status" value="1"/>
</dbReference>
<dbReference type="CDD" id="cd17394">
    <property type="entry name" value="MFS_FucP_like"/>
    <property type="match status" value="1"/>
</dbReference>
<evidence type="ECO:0000256" key="4">
    <source>
        <dbReference type="ARBA" id="ARBA00022475"/>
    </source>
</evidence>
<sequence length="432" mass="46094">MTNPTTTAPVAAPAATQQQTRSIIIIGALFFIFGFVTWSNSVLIPYLRIACELNNFESYLVAFAFYISYLVMAIPSVWVLERTGFKNGMSIGLLVMAVGALLFIPAAMTRTYELFLLGLFVQGTGLAVLQTAANPYITILGPRESAAKRISIMGICNKVAGALAPIALGTIALRDADGLVQRLATMDAAAKVAELNELAARVILPYQLMLGVLLLLAVLIYFSSLPEIDTNQEDTTAADATTSKTSVFQFPHLLLGALAMFVYVGVEVIAGDTIISYAAAQGIALSTAKFFTACTMAAMTVGYLIGVVAIPKYISQEKALQVSSVAGVLFAIGALFTSGYLSVLFISLLGLANSLIFPAIWPLAITGLGRFTKMGSSFLIMAISGGAVLPLLYGRLADYSTAQQAYWLLIPCYLFILYYGISGHKARRESAL</sequence>
<dbReference type="RefSeq" id="WP_243803236.1">
    <property type="nucleotide sequence ID" value="NZ_CP094671.1"/>
</dbReference>
<keyword evidence="4" id="KW-1003">Cell membrane</keyword>
<dbReference type="SUPFAM" id="SSF103473">
    <property type="entry name" value="MFS general substrate transporter"/>
    <property type="match status" value="1"/>
</dbReference>
<keyword evidence="6 8" id="KW-1133">Transmembrane helix</keyword>
<evidence type="ECO:0000256" key="1">
    <source>
        <dbReference type="ARBA" id="ARBA00003321"/>
    </source>
</evidence>
<feature type="transmembrane region" description="Helical" evidence="8">
    <location>
        <begin position="405"/>
        <end position="421"/>
    </location>
</feature>
<dbReference type="InterPro" id="IPR036259">
    <property type="entry name" value="MFS_trans_sf"/>
</dbReference>
<dbReference type="PANTHER" id="PTHR43702:SF12">
    <property type="entry name" value="N-ACETYL GLUCOSAMINE TRANSPORTER NAGP"/>
    <property type="match status" value="1"/>
</dbReference>
<comment type="similarity">
    <text evidence="3">Belongs to the major facilitator superfamily. FHS transporter (TC 2.A.1.7) family.</text>
</comment>
<dbReference type="InterPro" id="IPR011701">
    <property type="entry name" value="MFS"/>
</dbReference>
<evidence type="ECO:0000256" key="3">
    <source>
        <dbReference type="ARBA" id="ARBA00009120"/>
    </source>
</evidence>
<evidence type="ECO:0000256" key="6">
    <source>
        <dbReference type="ARBA" id="ARBA00022989"/>
    </source>
</evidence>
<protein>
    <submittedName>
        <fullName evidence="10">Sugar MFS transporter</fullName>
    </submittedName>
</protein>
<keyword evidence="10" id="KW-0614">Plasmid</keyword>
<gene>
    <name evidence="10" type="ORF">MTX78_23695</name>
</gene>
<feature type="transmembrane region" description="Helical" evidence="8">
    <location>
        <begin position="319"/>
        <end position="337"/>
    </location>
</feature>
<dbReference type="InterPro" id="IPR050375">
    <property type="entry name" value="MFS_TsgA-like"/>
</dbReference>
<feature type="transmembrane region" description="Helical" evidence="8">
    <location>
        <begin position="23"/>
        <end position="47"/>
    </location>
</feature>
<keyword evidence="11" id="KW-1185">Reference proteome</keyword>
<feature type="transmembrane region" description="Helical" evidence="8">
    <location>
        <begin position="343"/>
        <end position="364"/>
    </location>
</feature>
<dbReference type="InterPro" id="IPR005964">
    <property type="entry name" value="Glc/Gal_transptr_bac"/>
</dbReference>
<dbReference type="Proteomes" id="UP000831113">
    <property type="component" value="Plasmid unnamed2"/>
</dbReference>
<evidence type="ECO:0000259" key="9">
    <source>
        <dbReference type="PROSITE" id="PS50850"/>
    </source>
</evidence>
<dbReference type="PROSITE" id="PS50850">
    <property type="entry name" value="MFS"/>
    <property type="match status" value="1"/>
</dbReference>
<keyword evidence="5 8" id="KW-0812">Transmembrane</keyword>
<dbReference type="InterPro" id="IPR020846">
    <property type="entry name" value="MFS_dom"/>
</dbReference>
<dbReference type="EMBL" id="CP094671">
    <property type="protein sequence ID" value="UOG77442.1"/>
    <property type="molecule type" value="Genomic_DNA"/>
</dbReference>
<feature type="transmembrane region" description="Helical" evidence="8">
    <location>
        <begin position="203"/>
        <end position="222"/>
    </location>
</feature>
<feature type="domain" description="Major facilitator superfamily (MFS) profile" evidence="9">
    <location>
        <begin position="22"/>
        <end position="428"/>
    </location>
</feature>
<feature type="transmembrane region" description="Helical" evidence="8">
    <location>
        <begin position="59"/>
        <end position="79"/>
    </location>
</feature>
<comment type="function">
    <text evidence="1">Intake of glucose and galactose.</text>
</comment>
<reference evidence="10 11" key="1">
    <citation type="submission" date="2022-03" db="EMBL/GenBank/DDBJ databases">
        <title>Hymenobactersp. isolated from the air.</title>
        <authorList>
            <person name="Won M."/>
            <person name="Kwon S.-W."/>
        </authorList>
    </citation>
    <scope>NUCLEOTIDE SEQUENCE [LARGE SCALE GENOMIC DNA]</scope>
    <source>
        <strain evidence="10 11">KACC 21982</strain>
        <plasmid evidence="10 11">unnamed2</plasmid>
    </source>
</reference>
<evidence type="ECO:0000256" key="8">
    <source>
        <dbReference type="SAM" id="Phobius"/>
    </source>
</evidence>
<accession>A0ABY4D5W3</accession>
<feature type="transmembrane region" description="Helical" evidence="8">
    <location>
        <begin position="91"/>
        <end position="108"/>
    </location>
</feature>
<feature type="transmembrane region" description="Helical" evidence="8">
    <location>
        <begin position="290"/>
        <end position="310"/>
    </location>
</feature>
<feature type="transmembrane region" description="Helical" evidence="8">
    <location>
        <begin position="253"/>
        <end position="278"/>
    </location>
</feature>
<comment type="subcellular location">
    <subcellularLocation>
        <location evidence="2">Cell inner membrane</location>
        <topology evidence="2">Multi-pass membrane protein</topology>
    </subcellularLocation>
</comment>